<name>A0ABD1Y4R4_9MARC</name>
<evidence type="ECO:0000313" key="2">
    <source>
        <dbReference type="Proteomes" id="UP001605036"/>
    </source>
</evidence>
<dbReference type="AlphaFoldDB" id="A0ABD1Y4R4"/>
<keyword evidence="2" id="KW-1185">Reference proteome</keyword>
<dbReference type="Proteomes" id="UP001605036">
    <property type="component" value="Unassembled WGS sequence"/>
</dbReference>
<proteinExistence type="predicted"/>
<dbReference type="EMBL" id="JBHFFA010000006">
    <property type="protein sequence ID" value="KAL2621663.1"/>
    <property type="molecule type" value="Genomic_DNA"/>
</dbReference>
<protein>
    <submittedName>
        <fullName evidence="1">Uncharacterized protein</fullName>
    </submittedName>
</protein>
<gene>
    <name evidence="1" type="ORF">R1flu_001868</name>
</gene>
<accession>A0ABD1Y4R4</accession>
<reference evidence="1 2" key="1">
    <citation type="submission" date="2024-09" db="EMBL/GenBank/DDBJ databases">
        <title>Chromosome-scale assembly of Riccia fluitans.</title>
        <authorList>
            <person name="Paukszto L."/>
            <person name="Sawicki J."/>
            <person name="Karawczyk K."/>
            <person name="Piernik-Szablinska J."/>
            <person name="Szczecinska M."/>
            <person name="Mazdziarz M."/>
        </authorList>
    </citation>
    <scope>NUCLEOTIDE SEQUENCE [LARGE SCALE GENOMIC DNA]</scope>
    <source>
        <strain evidence="1">Rf_01</strain>
        <tissue evidence="1">Aerial parts of the thallus</tissue>
    </source>
</reference>
<comment type="caution">
    <text evidence="1">The sequence shown here is derived from an EMBL/GenBank/DDBJ whole genome shotgun (WGS) entry which is preliminary data.</text>
</comment>
<evidence type="ECO:0000313" key="1">
    <source>
        <dbReference type="EMBL" id="KAL2621663.1"/>
    </source>
</evidence>
<sequence length="222" mass="25221">MSPHAGVKDKTWWRIPWTLEKEPRIFGTSSSIEEPDHERFEVNKVEEMPNNELSSDLWDISEATGAPSTMEANVDAEGDETNDLEVYEHEARHVMSKTMSTLLMEHAPTNRKVDPMVSYEGHEMYKASLVSLLVGNPILSKDCLTRIKQSVYFNGVKPKPRVDGVPVCIMDIGSDCAMLFDGLHNLFNISSRGLQIGQKGRRDGQTNQVWFGRFQKIRMKYS</sequence>
<organism evidence="1 2">
    <name type="scientific">Riccia fluitans</name>
    <dbReference type="NCBI Taxonomy" id="41844"/>
    <lineage>
        <taxon>Eukaryota</taxon>
        <taxon>Viridiplantae</taxon>
        <taxon>Streptophyta</taxon>
        <taxon>Embryophyta</taxon>
        <taxon>Marchantiophyta</taxon>
        <taxon>Marchantiopsida</taxon>
        <taxon>Marchantiidae</taxon>
        <taxon>Marchantiales</taxon>
        <taxon>Ricciaceae</taxon>
        <taxon>Riccia</taxon>
    </lineage>
</organism>